<proteinExistence type="predicted"/>
<evidence type="ECO:0000313" key="2">
    <source>
        <dbReference type="Proteomes" id="UP000095131"/>
    </source>
</evidence>
<organism evidence="1 2">
    <name type="scientific">Vibrio scophthalmi</name>
    <dbReference type="NCBI Taxonomy" id="45658"/>
    <lineage>
        <taxon>Bacteria</taxon>
        <taxon>Pseudomonadati</taxon>
        <taxon>Pseudomonadota</taxon>
        <taxon>Gammaproteobacteria</taxon>
        <taxon>Vibrionales</taxon>
        <taxon>Vibrionaceae</taxon>
        <taxon>Vibrio</taxon>
    </lineage>
</organism>
<sequence length="148" mass="17462">MVKITNAQWQKLEEEMVYGYVDIKFQYKGYELSVQRVRTSESKSVLVVYINGSYKPSWGMIDREVQDRPSIITDVWKHRSMARYKVKDIKTFEKIWGKRKAKKEIPDLHGRHSWFEPAFPKASILCRQFKKLKGLELIDNSEFIEGGA</sequence>
<dbReference type="Proteomes" id="UP000095131">
    <property type="component" value="Unassembled WGS sequence"/>
</dbReference>
<dbReference type="AlphaFoldDB" id="A0A1E3WME5"/>
<dbReference type="OrthoDB" id="6690744at2"/>
<reference evidence="1 2" key="1">
    <citation type="submission" date="2016-08" db="EMBL/GenBank/DDBJ databases">
        <title>Genome sequencing of Vibrio scophthalmi strain FP3289, an isolated from Paralichthys olivaceus.</title>
        <authorList>
            <person name="Han H.-J."/>
        </authorList>
    </citation>
    <scope>NUCLEOTIDE SEQUENCE [LARGE SCALE GENOMIC DNA]</scope>
    <source>
        <strain evidence="1 2">FP3289</strain>
    </source>
</reference>
<evidence type="ECO:0000313" key="1">
    <source>
        <dbReference type="EMBL" id="ODS10949.1"/>
    </source>
</evidence>
<protein>
    <submittedName>
        <fullName evidence="1">Uncharacterized protein</fullName>
    </submittedName>
</protein>
<gene>
    <name evidence="1" type="ORF">VSF3289_01210</name>
</gene>
<dbReference type="RefSeq" id="WP_069446379.1">
    <property type="nucleotide sequence ID" value="NZ_MDCJ01000002.1"/>
</dbReference>
<name>A0A1E3WME5_9VIBR</name>
<comment type="caution">
    <text evidence="1">The sequence shown here is derived from an EMBL/GenBank/DDBJ whole genome shotgun (WGS) entry which is preliminary data.</text>
</comment>
<accession>A0A1E3WME5</accession>
<dbReference type="EMBL" id="MDCJ01000002">
    <property type="protein sequence ID" value="ODS10949.1"/>
    <property type="molecule type" value="Genomic_DNA"/>
</dbReference>